<dbReference type="InterPro" id="IPR036249">
    <property type="entry name" value="Thioredoxin-like_sf"/>
</dbReference>
<dbReference type="CDD" id="cd02989">
    <property type="entry name" value="Phd_like_TxnDC9"/>
    <property type="match status" value="1"/>
</dbReference>
<comment type="caution">
    <text evidence="3">The sequence shown here is derived from an EMBL/GenBank/DDBJ whole genome shotgun (WGS) entry which is preliminary data.</text>
</comment>
<evidence type="ECO:0000313" key="3">
    <source>
        <dbReference type="EMBL" id="KAJ5540610.1"/>
    </source>
</evidence>
<dbReference type="AlphaFoldDB" id="A0AAD6CXL6"/>
<accession>A0AAD6CXL6</accession>
<dbReference type="PANTHER" id="PTHR21148">
    <property type="entry name" value="THIOREDOXIN DOMAIN-CONTAINING PROTEIN 9"/>
    <property type="match status" value="1"/>
</dbReference>
<dbReference type="Pfam" id="PF00085">
    <property type="entry name" value="Thioredoxin"/>
    <property type="match status" value="1"/>
</dbReference>
<dbReference type="Proteomes" id="UP001220324">
    <property type="component" value="Unassembled WGS sequence"/>
</dbReference>
<dbReference type="EMBL" id="JAQIZZ010000005">
    <property type="protein sequence ID" value="KAJ5540610.1"/>
    <property type="molecule type" value="Genomic_DNA"/>
</dbReference>
<feature type="compositionally biased region" description="Acidic residues" evidence="1">
    <location>
        <begin position="9"/>
        <end position="25"/>
    </location>
</feature>
<evidence type="ECO:0000256" key="1">
    <source>
        <dbReference type="SAM" id="MobiDB-lite"/>
    </source>
</evidence>
<feature type="domain" description="Thioredoxin" evidence="2">
    <location>
        <begin position="77"/>
        <end position="149"/>
    </location>
</feature>
<reference evidence="3 4" key="1">
    <citation type="journal article" date="2023" name="IMA Fungus">
        <title>Comparative genomic study of the Penicillium genus elucidates a diverse pangenome and 15 lateral gene transfer events.</title>
        <authorList>
            <person name="Petersen C."/>
            <person name="Sorensen T."/>
            <person name="Nielsen M.R."/>
            <person name="Sondergaard T.E."/>
            <person name="Sorensen J.L."/>
            <person name="Fitzpatrick D.A."/>
            <person name="Frisvad J.C."/>
            <person name="Nielsen K.L."/>
        </authorList>
    </citation>
    <scope>NUCLEOTIDE SEQUENCE [LARGE SCALE GENOMIC DNA]</scope>
    <source>
        <strain evidence="3 4">IBT 35679</strain>
    </source>
</reference>
<dbReference type="Gene3D" id="3.40.30.10">
    <property type="entry name" value="Glutaredoxin"/>
    <property type="match status" value="1"/>
</dbReference>
<evidence type="ECO:0000313" key="4">
    <source>
        <dbReference type="Proteomes" id="UP001220324"/>
    </source>
</evidence>
<gene>
    <name evidence="3" type="ORF">N7494_005686</name>
</gene>
<protein>
    <recommendedName>
        <fullName evidence="2">Thioredoxin domain-containing protein</fullName>
    </recommendedName>
</protein>
<feature type="compositionally biased region" description="Polar residues" evidence="1">
    <location>
        <begin position="48"/>
        <end position="62"/>
    </location>
</feature>
<dbReference type="SUPFAM" id="SSF52833">
    <property type="entry name" value="Thioredoxin-like"/>
    <property type="match status" value="1"/>
</dbReference>
<feature type="region of interest" description="Disordered" evidence="1">
    <location>
        <begin position="1"/>
        <end position="28"/>
    </location>
</feature>
<feature type="region of interest" description="Disordered" evidence="1">
    <location>
        <begin position="213"/>
        <end position="233"/>
    </location>
</feature>
<sequence>MPNDHHEDSDDEALFAALENEDEDDATYRTQRIQQLNAELAAQKDNRSANSTGATYTQDTRYPSLSNDQSVLDFTTSTTRCIVHFAHDDFARCATMDARLEELAARHYEVKFARVDVRNTPFLAEKLSIRVLPCVIGFKDGVGVERVVGFEGLGAGGTNGTEAGFSVSVLEKRLLYKGVLVQAKFSADDVDDDEHQSDDEGYDVRRGTRLRKKAIQSGKAGRGRYDDDDDEWD</sequence>
<feature type="region of interest" description="Disordered" evidence="1">
    <location>
        <begin position="43"/>
        <end position="62"/>
    </location>
</feature>
<organism evidence="3 4">
    <name type="scientific">Penicillium frequentans</name>
    <dbReference type="NCBI Taxonomy" id="3151616"/>
    <lineage>
        <taxon>Eukaryota</taxon>
        <taxon>Fungi</taxon>
        <taxon>Dikarya</taxon>
        <taxon>Ascomycota</taxon>
        <taxon>Pezizomycotina</taxon>
        <taxon>Eurotiomycetes</taxon>
        <taxon>Eurotiomycetidae</taxon>
        <taxon>Eurotiales</taxon>
        <taxon>Aspergillaceae</taxon>
        <taxon>Penicillium</taxon>
    </lineage>
</organism>
<proteinExistence type="predicted"/>
<name>A0AAD6CXL6_9EURO</name>
<evidence type="ECO:0000259" key="2">
    <source>
        <dbReference type="Pfam" id="PF00085"/>
    </source>
</evidence>
<dbReference type="InterPro" id="IPR013766">
    <property type="entry name" value="Thioredoxin_domain"/>
</dbReference>
<keyword evidence="4" id="KW-1185">Reference proteome</keyword>